<dbReference type="PANTHER" id="PTHR24030:SF0">
    <property type="entry name" value="PROTEIN CMSS1"/>
    <property type="match status" value="1"/>
</dbReference>
<dbReference type="OMA" id="DHFAQKA"/>
<reference evidence="3" key="1">
    <citation type="journal article" date="2012" name="PLoS Genet.">
        <title>The genomes of the fungal plant pathogens Cladosporium fulvum and Dothistroma septosporum reveal adaptation to different hosts and lifestyles but also signatures of common ancestry.</title>
        <authorList>
            <person name="de Wit P.J.G.M."/>
            <person name="van der Burgt A."/>
            <person name="Oekmen B."/>
            <person name="Stergiopoulos I."/>
            <person name="Abd-Elsalam K.A."/>
            <person name="Aerts A.L."/>
            <person name="Bahkali A.H."/>
            <person name="Beenen H.G."/>
            <person name="Chettri P."/>
            <person name="Cox M.P."/>
            <person name="Datema E."/>
            <person name="de Vries R.P."/>
            <person name="Dhillon B."/>
            <person name="Ganley A.R."/>
            <person name="Griffiths S.A."/>
            <person name="Guo Y."/>
            <person name="Hamelin R.C."/>
            <person name="Henrissat B."/>
            <person name="Kabir M.S."/>
            <person name="Jashni M.K."/>
            <person name="Kema G."/>
            <person name="Klaubauf S."/>
            <person name="Lapidus A."/>
            <person name="Levasseur A."/>
            <person name="Lindquist E."/>
            <person name="Mehrabi R."/>
            <person name="Ohm R.A."/>
            <person name="Owen T.J."/>
            <person name="Salamov A."/>
            <person name="Schwelm A."/>
            <person name="Schijlen E."/>
            <person name="Sun H."/>
            <person name="van den Burg H.A."/>
            <person name="van Ham R.C.H.J."/>
            <person name="Zhang S."/>
            <person name="Goodwin S.B."/>
            <person name="Grigoriev I.V."/>
            <person name="Collemare J."/>
            <person name="Bradshaw R.E."/>
        </authorList>
    </citation>
    <scope>NUCLEOTIDE SEQUENCE [LARGE SCALE GENOMIC DNA]</scope>
    <source>
        <strain evidence="3">NZE10 / CBS 128990</strain>
    </source>
</reference>
<dbReference type="HOGENOM" id="CLU_057568_0_1_1"/>
<accession>M2YIN2</accession>
<dbReference type="EMBL" id="KB446546">
    <property type="protein sequence ID" value="EME38800.1"/>
    <property type="molecule type" value="Genomic_DNA"/>
</dbReference>
<reference evidence="2 3" key="2">
    <citation type="journal article" date="2012" name="PLoS Pathog.">
        <title>Diverse lifestyles and strategies of plant pathogenesis encoded in the genomes of eighteen Dothideomycetes fungi.</title>
        <authorList>
            <person name="Ohm R.A."/>
            <person name="Feau N."/>
            <person name="Henrissat B."/>
            <person name="Schoch C.L."/>
            <person name="Horwitz B.A."/>
            <person name="Barry K.W."/>
            <person name="Condon B.J."/>
            <person name="Copeland A.C."/>
            <person name="Dhillon B."/>
            <person name="Glaser F."/>
            <person name="Hesse C.N."/>
            <person name="Kosti I."/>
            <person name="LaButti K."/>
            <person name="Lindquist E.A."/>
            <person name="Lucas S."/>
            <person name="Salamov A.A."/>
            <person name="Bradshaw R.E."/>
            <person name="Ciuffetti L."/>
            <person name="Hamelin R.C."/>
            <person name="Kema G.H.J."/>
            <person name="Lawrence C."/>
            <person name="Scott J.A."/>
            <person name="Spatafora J.W."/>
            <person name="Turgeon B.G."/>
            <person name="de Wit P.J.G.M."/>
            <person name="Zhong S."/>
            <person name="Goodwin S.B."/>
            <person name="Grigoriev I.V."/>
        </authorList>
    </citation>
    <scope>NUCLEOTIDE SEQUENCE [LARGE SCALE GENOMIC DNA]</scope>
    <source>
        <strain evidence="3">NZE10 / CBS 128990</strain>
    </source>
</reference>
<dbReference type="OrthoDB" id="1929311at2759"/>
<dbReference type="GO" id="GO:0005634">
    <property type="term" value="C:nucleus"/>
    <property type="evidence" value="ECO:0007669"/>
    <property type="project" value="TreeGrafter"/>
</dbReference>
<proteinExistence type="predicted"/>
<dbReference type="InterPro" id="IPR027417">
    <property type="entry name" value="P-loop_NTPase"/>
</dbReference>
<evidence type="ECO:0000313" key="3">
    <source>
        <dbReference type="Proteomes" id="UP000016933"/>
    </source>
</evidence>
<sequence length="277" mass="30846">MSDSEDQAGVPLIEDLSDSPKPQKSKSTKRKREADDESKKAARKKKRTKKKPDDVDDSSLDSELGINRSIARMDSQLMADHIAQRTRRFQPDLSAVELEDVHIPAKAILDSTAFEKPRITDVLPEFLEQFAGTAKRKKKLSHASADKGSPHTLIITGAGLRAADLTRALRKFETKDSKVAKLFAKHIKLKEAIEAAKKTKMGIGVGTPQRVIDLLEDGALTMERLERIVVDASHIDQKKRGVLDMKEIQVPLVQLLGREDLKKCYGKGDGKVELLFF</sequence>
<dbReference type="PANTHER" id="PTHR24030">
    <property type="entry name" value="PROTEIN CMSS1"/>
    <property type="match status" value="1"/>
</dbReference>
<dbReference type="Pfam" id="PF14617">
    <property type="entry name" value="CMS1"/>
    <property type="match status" value="1"/>
</dbReference>
<dbReference type="STRING" id="675120.M2YIN2"/>
<dbReference type="AlphaFoldDB" id="M2YIN2"/>
<evidence type="ECO:0008006" key="4">
    <source>
        <dbReference type="Google" id="ProtNLM"/>
    </source>
</evidence>
<feature type="region of interest" description="Disordered" evidence="1">
    <location>
        <begin position="1"/>
        <end position="61"/>
    </location>
</feature>
<dbReference type="Proteomes" id="UP000016933">
    <property type="component" value="Unassembled WGS sequence"/>
</dbReference>
<dbReference type="eggNOG" id="KOG3089">
    <property type="taxonomic scope" value="Eukaryota"/>
</dbReference>
<protein>
    <recommendedName>
        <fullName evidence="4">Protein CMS1</fullName>
    </recommendedName>
</protein>
<dbReference type="InterPro" id="IPR032704">
    <property type="entry name" value="Cms1"/>
</dbReference>
<dbReference type="GO" id="GO:0030686">
    <property type="term" value="C:90S preribosome"/>
    <property type="evidence" value="ECO:0007669"/>
    <property type="project" value="TreeGrafter"/>
</dbReference>
<keyword evidence="3" id="KW-1185">Reference proteome</keyword>
<evidence type="ECO:0000313" key="2">
    <source>
        <dbReference type="EMBL" id="EME38800.1"/>
    </source>
</evidence>
<gene>
    <name evidence="2" type="ORF">DOTSEDRAFT_180706</name>
</gene>
<feature type="compositionally biased region" description="Basic residues" evidence="1">
    <location>
        <begin position="41"/>
        <end position="50"/>
    </location>
</feature>
<organism evidence="2 3">
    <name type="scientific">Dothistroma septosporum (strain NZE10 / CBS 128990)</name>
    <name type="common">Red band needle blight fungus</name>
    <name type="synonym">Mycosphaerella pini</name>
    <dbReference type="NCBI Taxonomy" id="675120"/>
    <lineage>
        <taxon>Eukaryota</taxon>
        <taxon>Fungi</taxon>
        <taxon>Dikarya</taxon>
        <taxon>Ascomycota</taxon>
        <taxon>Pezizomycotina</taxon>
        <taxon>Dothideomycetes</taxon>
        <taxon>Dothideomycetidae</taxon>
        <taxon>Mycosphaerellales</taxon>
        <taxon>Mycosphaerellaceae</taxon>
        <taxon>Dothistroma</taxon>
    </lineage>
</organism>
<dbReference type="SUPFAM" id="SSF52540">
    <property type="entry name" value="P-loop containing nucleoside triphosphate hydrolases"/>
    <property type="match status" value="1"/>
</dbReference>
<dbReference type="Gene3D" id="3.40.50.300">
    <property type="entry name" value="P-loop containing nucleotide triphosphate hydrolases"/>
    <property type="match status" value="1"/>
</dbReference>
<evidence type="ECO:0000256" key="1">
    <source>
        <dbReference type="SAM" id="MobiDB-lite"/>
    </source>
</evidence>
<name>M2YIN2_DOTSN</name>